<accession>A0A2U1MW76</accession>
<comment type="caution">
    <text evidence="2">The sequence shown here is derived from an EMBL/GenBank/DDBJ whole genome shotgun (WGS) entry which is preliminary data.</text>
</comment>
<feature type="compositionally biased region" description="Polar residues" evidence="1">
    <location>
        <begin position="302"/>
        <end position="317"/>
    </location>
</feature>
<evidence type="ECO:0000256" key="1">
    <source>
        <dbReference type="SAM" id="MobiDB-lite"/>
    </source>
</evidence>
<keyword evidence="2" id="KW-0418">Kinase</keyword>
<keyword evidence="2" id="KW-0808">Transferase</keyword>
<name>A0A2U1MW76_ARTAN</name>
<gene>
    <name evidence="2" type="ORF">CTI12_AA335440</name>
</gene>
<keyword evidence="3" id="KW-1185">Reference proteome</keyword>
<keyword evidence="2" id="KW-0675">Receptor</keyword>
<dbReference type="EMBL" id="PKPP01004218">
    <property type="protein sequence ID" value="PWA65466.1"/>
    <property type="molecule type" value="Genomic_DNA"/>
</dbReference>
<dbReference type="STRING" id="35608.A0A2U1MW76"/>
<evidence type="ECO:0000313" key="2">
    <source>
        <dbReference type="EMBL" id="PWA65466.1"/>
    </source>
</evidence>
<protein>
    <submittedName>
        <fullName evidence="2">Receptor-like protein kinase</fullName>
    </submittedName>
</protein>
<evidence type="ECO:0000313" key="3">
    <source>
        <dbReference type="Proteomes" id="UP000245207"/>
    </source>
</evidence>
<feature type="region of interest" description="Disordered" evidence="1">
    <location>
        <begin position="208"/>
        <end position="235"/>
    </location>
</feature>
<dbReference type="GO" id="GO:0016301">
    <property type="term" value="F:kinase activity"/>
    <property type="evidence" value="ECO:0007669"/>
    <property type="project" value="UniProtKB-KW"/>
</dbReference>
<sequence>MDLLGLGTTEQYCVDTPKWFLVFENLENGSLKEHLNDPLKTPLDWRIRLKIVVGVNVKSLFLEYRDFGVEYFLMNIDPFTACRPPENVLDFDAVLTRCRTVLQFGTSVVQQLDFPGCDVGLQLLDDDVFEALDNVPAPNGSLDDVDEITDTRLAGYMVGRHAISHPQNSDEDKQNLENEYVAFTDLEVPAAYVCWHVLDIEVPAGTPDWTPVDENSPYELDPQGTPDWTPVDENSPYELDPQGSGVVFDATEGGVFEVNLETKTVNEQYLEIAEQTEANKQDQTAEQTVANKQGRQLRRSTNENWKQPPTTHTGRQT</sequence>
<dbReference type="Proteomes" id="UP000245207">
    <property type="component" value="Unassembled WGS sequence"/>
</dbReference>
<dbReference type="OrthoDB" id="4062651at2759"/>
<proteinExistence type="predicted"/>
<feature type="compositionally biased region" description="Polar residues" evidence="1">
    <location>
        <begin position="276"/>
        <end position="294"/>
    </location>
</feature>
<feature type="region of interest" description="Disordered" evidence="1">
    <location>
        <begin position="276"/>
        <end position="317"/>
    </location>
</feature>
<reference evidence="2 3" key="1">
    <citation type="journal article" date="2018" name="Mol. Plant">
        <title>The genome of Artemisia annua provides insight into the evolution of Asteraceae family and artemisinin biosynthesis.</title>
        <authorList>
            <person name="Shen Q."/>
            <person name="Zhang L."/>
            <person name="Liao Z."/>
            <person name="Wang S."/>
            <person name="Yan T."/>
            <person name="Shi P."/>
            <person name="Liu M."/>
            <person name="Fu X."/>
            <person name="Pan Q."/>
            <person name="Wang Y."/>
            <person name="Lv Z."/>
            <person name="Lu X."/>
            <person name="Zhang F."/>
            <person name="Jiang W."/>
            <person name="Ma Y."/>
            <person name="Chen M."/>
            <person name="Hao X."/>
            <person name="Li L."/>
            <person name="Tang Y."/>
            <person name="Lv G."/>
            <person name="Zhou Y."/>
            <person name="Sun X."/>
            <person name="Brodelius P.E."/>
            <person name="Rose J.K.C."/>
            <person name="Tang K."/>
        </authorList>
    </citation>
    <scope>NUCLEOTIDE SEQUENCE [LARGE SCALE GENOMIC DNA]</scope>
    <source>
        <strain evidence="3">cv. Huhao1</strain>
        <tissue evidence="2">Leaf</tissue>
    </source>
</reference>
<organism evidence="2 3">
    <name type="scientific">Artemisia annua</name>
    <name type="common">Sweet wormwood</name>
    <dbReference type="NCBI Taxonomy" id="35608"/>
    <lineage>
        <taxon>Eukaryota</taxon>
        <taxon>Viridiplantae</taxon>
        <taxon>Streptophyta</taxon>
        <taxon>Embryophyta</taxon>
        <taxon>Tracheophyta</taxon>
        <taxon>Spermatophyta</taxon>
        <taxon>Magnoliopsida</taxon>
        <taxon>eudicotyledons</taxon>
        <taxon>Gunneridae</taxon>
        <taxon>Pentapetalae</taxon>
        <taxon>asterids</taxon>
        <taxon>campanulids</taxon>
        <taxon>Asterales</taxon>
        <taxon>Asteraceae</taxon>
        <taxon>Asteroideae</taxon>
        <taxon>Anthemideae</taxon>
        <taxon>Artemisiinae</taxon>
        <taxon>Artemisia</taxon>
    </lineage>
</organism>
<dbReference type="AlphaFoldDB" id="A0A2U1MW76"/>